<accession>A0A9N9AH08</accession>
<sequence length="230" mass="25972">MKNFNNQLVRAYVDVDILDNVPPSYIGRICPMYNTRKCRSEETSTQQSQNPPELKYSLIFDSHPAEDVYETQSLIDSHGKMFDANLAIREWKSLTATIFGAQNVRIGHLTKSKSDTITIHNIKGGFYIDTPGFDDSDEDKNDEEFNENLVQTSTKYYNGNVWDNTIIVTKGDTINNGPRDRSQRKFKCSKKLIQGANPSSYLDTGIAVTITMLIHEDASMFINAAAKIID</sequence>
<dbReference type="EMBL" id="CAJVPS010001194">
    <property type="protein sequence ID" value="CAG8528746.1"/>
    <property type="molecule type" value="Genomic_DNA"/>
</dbReference>
<dbReference type="OrthoDB" id="8954335at2759"/>
<keyword evidence="2" id="KW-1185">Reference proteome</keyword>
<reference evidence="1" key="1">
    <citation type="submission" date="2021-06" db="EMBL/GenBank/DDBJ databases">
        <authorList>
            <person name="Kallberg Y."/>
            <person name="Tangrot J."/>
            <person name="Rosling A."/>
        </authorList>
    </citation>
    <scope>NUCLEOTIDE SEQUENCE</scope>
    <source>
        <strain evidence="1">FL130A</strain>
    </source>
</reference>
<evidence type="ECO:0000313" key="1">
    <source>
        <dbReference type="EMBL" id="CAG8528746.1"/>
    </source>
</evidence>
<name>A0A9N9AH08_9GLOM</name>
<proteinExistence type="predicted"/>
<comment type="caution">
    <text evidence="1">The sequence shown here is derived from an EMBL/GenBank/DDBJ whole genome shotgun (WGS) entry which is preliminary data.</text>
</comment>
<dbReference type="Proteomes" id="UP000789508">
    <property type="component" value="Unassembled WGS sequence"/>
</dbReference>
<dbReference type="AlphaFoldDB" id="A0A9N9AH08"/>
<organism evidence="1 2">
    <name type="scientific">Ambispora leptoticha</name>
    <dbReference type="NCBI Taxonomy" id="144679"/>
    <lineage>
        <taxon>Eukaryota</taxon>
        <taxon>Fungi</taxon>
        <taxon>Fungi incertae sedis</taxon>
        <taxon>Mucoromycota</taxon>
        <taxon>Glomeromycotina</taxon>
        <taxon>Glomeromycetes</taxon>
        <taxon>Archaeosporales</taxon>
        <taxon>Ambisporaceae</taxon>
        <taxon>Ambispora</taxon>
    </lineage>
</organism>
<evidence type="ECO:0000313" key="2">
    <source>
        <dbReference type="Proteomes" id="UP000789508"/>
    </source>
</evidence>
<gene>
    <name evidence="1" type="ORF">ALEPTO_LOCUS4833</name>
</gene>
<protein>
    <submittedName>
        <fullName evidence="1">12554_t:CDS:1</fullName>
    </submittedName>
</protein>
<feature type="non-terminal residue" evidence="1">
    <location>
        <position position="230"/>
    </location>
</feature>